<name>A0A2K3LQB9_TRIPR</name>
<protein>
    <submittedName>
        <fullName evidence="1">Uncharacterized protein</fullName>
    </submittedName>
</protein>
<sequence length="39" mass="4437">MITLVAMNAEWVEGVVMQMIDLVVGFHIDLQGDIKMEFL</sequence>
<dbReference type="Proteomes" id="UP000236291">
    <property type="component" value="Unassembled WGS sequence"/>
</dbReference>
<feature type="non-terminal residue" evidence="1">
    <location>
        <position position="39"/>
    </location>
</feature>
<dbReference type="AlphaFoldDB" id="A0A2K3LQB9"/>
<dbReference type="EMBL" id="ASHM01038559">
    <property type="protein sequence ID" value="PNX80745.1"/>
    <property type="molecule type" value="Genomic_DNA"/>
</dbReference>
<comment type="caution">
    <text evidence="1">The sequence shown here is derived from an EMBL/GenBank/DDBJ whole genome shotgun (WGS) entry which is preliminary data.</text>
</comment>
<accession>A0A2K3LQB9</accession>
<organism evidence="1 2">
    <name type="scientific">Trifolium pratense</name>
    <name type="common">Red clover</name>
    <dbReference type="NCBI Taxonomy" id="57577"/>
    <lineage>
        <taxon>Eukaryota</taxon>
        <taxon>Viridiplantae</taxon>
        <taxon>Streptophyta</taxon>
        <taxon>Embryophyta</taxon>
        <taxon>Tracheophyta</taxon>
        <taxon>Spermatophyta</taxon>
        <taxon>Magnoliopsida</taxon>
        <taxon>eudicotyledons</taxon>
        <taxon>Gunneridae</taxon>
        <taxon>Pentapetalae</taxon>
        <taxon>rosids</taxon>
        <taxon>fabids</taxon>
        <taxon>Fabales</taxon>
        <taxon>Fabaceae</taxon>
        <taxon>Papilionoideae</taxon>
        <taxon>50 kb inversion clade</taxon>
        <taxon>NPAAA clade</taxon>
        <taxon>Hologalegina</taxon>
        <taxon>IRL clade</taxon>
        <taxon>Trifolieae</taxon>
        <taxon>Trifolium</taxon>
    </lineage>
</organism>
<evidence type="ECO:0000313" key="2">
    <source>
        <dbReference type="Proteomes" id="UP000236291"/>
    </source>
</evidence>
<gene>
    <name evidence="1" type="ORF">L195_g036756</name>
</gene>
<reference evidence="1 2" key="2">
    <citation type="journal article" date="2017" name="Front. Plant Sci.">
        <title>Gene Classification and Mining of Molecular Markers Useful in Red Clover (Trifolium pratense) Breeding.</title>
        <authorList>
            <person name="Istvanek J."/>
            <person name="Dluhosova J."/>
            <person name="Dluhos P."/>
            <person name="Patkova L."/>
            <person name="Nedelnik J."/>
            <person name="Repkova J."/>
        </authorList>
    </citation>
    <scope>NUCLEOTIDE SEQUENCE [LARGE SCALE GENOMIC DNA]</scope>
    <source>
        <strain evidence="2">cv. Tatra</strain>
        <tissue evidence="1">Young leaves</tissue>
    </source>
</reference>
<evidence type="ECO:0000313" key="1">
    <source>
        <dbReference type="EMBL" id="PNX80745.1"/>
    </source>
</evidence>
<proteinExistence type="predicted"/>
<reference evidence="1 2" key="1">
    <citation type="journal article" date="2014" name="Am. J. Bot.">
        <title>Genome assembly and annotation for red clover (Trifolium pratense; Fabaceae).</title>
        <authorList>
            <person name="Istvanek J."/>
            <person name="Jaros M."/>
            <person name="Krenek A."/>
            <person name="Repkova J."/>
        </authorList>
    </citation>
    <scope>NUCLEOTIDE SEQUENCE [LARGE SCALE GENOMIC DNA]</scope>
    <source>
        <strain evidence="2">cv. Tatra</strain>
        <tissue evidence="1">Young leaves</tissue>
    </source>
</reference>